<evidence type="ECO:0000313" key="3">
    <source>
        <dbReference type="EMBL" id="KKW69053.1"/>
    </source>
</evidence>
<comment type="caution">
    <text evidence="3">The sequence shown here is derived from an EMBL/GenBank/DDBJ whole genome shotgun (WGS) entry which is preliminary data.</text>
</comment>
<proteinExistence type="predicted"/>
<dbReference type="EMBL" id="LBNQ01000009">
    <property type="protein sequence ID" value="KKW69053.1"/>
    <property type="molecule type" value="Genomic_DNA"/>
</dbReference>
<keyword evidence="4" id="KW-1185">Reference proteome</keyword>
<feature type="compositionally biased region" description="Low complexity" evidence="1">
    <location>
        <begin position="60"/>
        <end position="86"/>
    </location>
</feature>
<dbReference type="Gene3D" id="3.40.470.10">
    <property type="entry name" value="Uracil-DNA glycosylase-like domain"/>
    <property type="match status" value="1"/>
</dbReference>
<feature type="region of interest" description="Disordered" evidence="1">
    <location>
        <begin position="31"/>
        <end position="86"/>
    </location>
</feature>
<dbReference type="STRING" id="1610491.AAV94_01190"/>
<dbReference type="SUPFAM" id="SSF52141">
    <property type="entry name" value="Uracil-DNA glycosylase-like"/>
    <property type="match status" value="1"/>
</dbReference>
<reference evidence="3 4" key="1">
    <citation type="submission" date="2015-05" db="EMBL/GenBank/DDBJ databases">
        <title>Draft genome sequence of Lampropedia sp. CT6, isolated from the microbial mat of a hot water spring, located at Manikaran, India.</title>
        <authorList>
            <person name="Tripathi C."/>
            <person name="Rani P."/>
            <person name="Mahato N.K."/>
            <person name="Lal R."/>
        </authorList>
    </citation>
    <scope>NUCLEOTIDE SEQUENCE [LARGE SCALE GENOMIC DNA]</scope>
    <source>
        <strain evidence="3 4">CT6</strain>
    </source>
</reference>
<feature type="compositionally biased region" description="Low complexity" evidence="1">
    <location>
        <begin position="31"/>
        <end position="43"/>
    </location>
</feature>
<sequence>MNASTSLQLDSRRMAMLKAMGLEPWWQPPAAAQGAAASPSPQALLRPDAAAAEQAVVRTPAPQAAPASGAPSHTVAPARAAAESPRPAATQLPAMEQWHWSDPAPLDLPAPASMQTAASNAVLPRWWIVADDWQLVPDAADAARQLLMNMLRAMGLPGRAQVWLSLVRPADAAEPAAEAPTAEAEAARLGAHIVLVMGRHACQALLGERAGLATLRQQTRQLGSAVVQVTDSPTRLLRAQHSKQQVWQDLKRALRAMHGLAEGN</sequence>
<dbReference type="InterPro" id="IPR005122">
    <property type="entry name" value="Uracil-DNA_glycosylase-like"/>
</dbReference>
<dbReference type="InterPro" id="IPR036895">
    <property type="entry name" value="Uracil-DNA_glycosylase-like_sf"/>
</dbReference>
<protein>
    <recommendedName>
        <fullName evidence="2">Uracil-DNA glycosylase-like domain-containing protein</fullName>
    </recommendedName>
</protein>
<feature type="domain" description="Uracil-DNA glycosylase-like" evidence="2">
    <location>
        <begin position="141"/>
        <end position="251"/>
    </location>
</feature>
<accession>A0A0U1Q2Q5</accession>
<evidence type="ECO:0000256" key="1">
    <source>
        <dbReference type="SAM" id="MobiDB-lite"/>
    </source>
</evidence>
<dbReference type="Proteomes" id="UP000050580">
    <property type="component" value="Unassembled WGS sequence"/>
</dbReference>
<evidence type="ECO:0000259" key="2">
    <source>
        <dbReference type="Pfam" id="PF03167"/>
    </source>
</evidence>
<dbReference type="AlphaFoldDB" id="A0A0U1Q2Q5"/>
<organism evidence="3 4">
    <name type="scientific">Lampropedia cohaerens</name>
    <dbReference type="NCBI Taxonomy" id="1610491"/>
    <lineage>
        <taxon>Bacteria</taxon>
        <taxon>Pseudomonadati</taxon>
        <taxon>Pseudomonadota</taxon>
        <taxon>Betaproteobacteria</taxon>
        <taxon>Burkholderiales</taxon>
        <taxon>Comamonadaceae</taxon>
        <taxon>Lampropedia</taxon>
    </lineage>
</organism>
<gene>
    <name evidence="3" type="ORF">AAV94_01190</name>
</gene>
<name>A0A0U1Q2Q5_9BURK</name>
<dbReference type="Pfam" id="PF03167">
    <property type="entry name" value="UDG"/>
    <property type="match status" value="1"/>
</dbReference>
<evidence type="ECO:0000313" key="4">
    <source>
        <dbReference type="Proteomes" id="UP000050580"/>
    </source>
</evidence>
<dbReference type="RefSeq" id="WP_046740488.1">
    <property type="nucleotide sequence ID" value="NZ_LBNQ01000009.1"/>
</dbReference>